<evidence type="ECO:0000313" key="3">
    <source>
        <dbReference type="Proteomes" id="UP000033187"/>
    </source>
</evidence>
<dbReference type="KEGG" id="fil:BN1229_v1_0046"/>
<proteinExistence type="predicted"/>
<dbReference type="KEGG" id="fiy:BN1229_v1_0048"/>
<dbReference type="RefSeq" id="WP_046475228.1">
    <property type="nucleotide sequence ID" value="NZ_LN829118.1"/>
</dbReference>
<evidence type="ECO:0008006" key="4">
    <source>
        <dbReference type="Google" id="ProtNLM"/>
    </source>
</evidence>
<name>A0A0D6J9A6_9HYPH</name>
<reference evidence="3" key="1">
    <citation type="submission" date="2015-02" db="EMBL/GenBank/DDBJ databases">
        <authorList>
            <person name="Chooi Y.-H."/>
        </authorList>
    </citation>
    <scope>NUCLEOTIDE SEQUENCE [LARGE SCALE GENOMIC DNA]</scope>
    <source>
        <strain evidence="3">strain Y</strain>
    </source>
</reference>
<keyword evidence="3" id="KW-1185">Reference proteome</keyword>
<keyword evidence="1" id="KW-0472">Membrane</keyword>
<protein>
    <recommendedName>
        <fullName evidence="4">DNA methyltransferase</fullName>
    </recommendedName>
</protein>
<dbReference type="EMBL" id="LN829119">
    <property type="protein sequence ID" value="CPR14745.1"/>
    <property type="molecule type" value="Genomic_DNA"/>
</dbReference>
<organism evidence="2 3">
    <name type="scientific">Candidatus Filomicrobium marinum</name>
    <dbReference type="NCBI Taxonomy" id="1608628"/>
    <lineage>
        <taxon>Bacteria</taxon>
        <taxon>Pseudomonadati</taxon>
        <taxon>Pseudomonadota</taxon>
        <taxon>Alphaproteobacteria</taxon>
        <taxon>Hyphomicrobiales</taxon>
        <taxon>Hyphomicrobiaceae</taxon>
        <taxon>Filomicrobium</taxon>
    </lineage>
</organism>
<dbReference type="Proteomes" id="UP000033187">
    <property type="component" value="Chromosome 1"/>
</dbReference>
<evidence type="ECO:0000256" key="1">
    <source>
        <dbReference type="SAM" id="Phobius"/>
    </source>
</evidence>
<sequence length="99" mass="9582">MDIVSLLVQALGGAIGGNIVGQLSRALSTGTLGNTVLGAIGGAIGAYVLPKLGIPAQAIDLAGSVDWQQILSQLGMGAGSGAIISGIIAAIRNATSRSA</sequence>
<feature type="transmembrane region" description="Helical" evidence="1">
    <location>
        <begin position="70"/>
        <end position="91"/>
    </location>
</feature>
<feature type="transmembrane region" description="Helical" evidence="1">
    <location>
        <begin position="26"/>
        <end position="49"/>
    </location>
</feature>
<evidence type="ECO:0000313" key="2">
    <source>
        <dbReference type="EMBL" id="CPR14745.1"/>
    </source>
</evidence>
<keyword evidence="1" id="KW-0812">Transmembrane</keyword>
<accession>A0A0D6J9A6</accession>
<gene>
    <name evidence="2" type="ORF">YBN1229_v1_0048</name>
</gene>
<keyword evidence="1" id="KW-1133">Transmembrane helix</keyword>
<dbReference type="AlphaFoldDB" id="A0A0D6J9A6"/>